<evidence type="ECO:0000256" key="5">
    <source>
        <dbReference type="SAM" id="Phobius"/>
    </source>
</evidence>
<dbReference type="PATRIC" id="fig|907348.3.peg.2372"/>
<gene>
    <name evidence="8" type="ORF">TresaDRAFT_0943</name>
</gene>
<feature type="chain" id="PRO_5003610261" description="TM2 domain-containing protein" evidence="6">
    <location>
        <begin position="25"/>
        <end position="300"/>
    </location>
</feature>
<sequence length="300" mass="31519">MNKFAKTAGVIAFCARAAILAATAAATIFQHGISATYMPNAAHITIIPWGDFFSNALLLALAGILCFRKKGDTRNRALIALYFHILAAFLFWNPMTASVSMMLASTKGAAYIAAKSALASTTSSLTYMFHIAGNAGFYMAAGSMIATPNDAPGGTLSANASEKSRARLVLYSGLLGFLGIDRFYAGKIATGIAKIFLALFGIASVVLSCGIQQFPFMLKFLPFIGYIIKQLADSLGSSLMKAPEAAGSLSSALSALSTETLVLILMALPYIPIIALGTADFVRAVLGKTRDSEGKPISAW</sequence>
<dbReference type="RefSeq" id="WP_002705863.1">
    <property type="nucleotide sequence ID" value="NZ_AGRW01000052.1"/>
</dbReference>
<evidence type="ECO:0000256" key="6">
    <source>
        <dbReference type="SAM" id="SignalP"/>
    </source>
</evidence>
<feature type="transmembrane region" description="Helical" evidence="5">
    <location>
        <begin position="260"/>
        <end position="282"/>
    </location>
</feature>
<dbReference type="Proteomes" id="UP000003571">
    <property type="component" value="Unassembled WGS sequence"/>
</dbReference>
<feature type="signal peptide" evidence="6">
    <location>
        <begin position="1"/>
        <end position="24"/>
    </location>
</feature>
<feature type="transmembrane region" description="Helical" evidence="5">
    <location>
        <begin position="42"/>
        <end position="65"/>
    </location>
</feature>
<comment type="caution">
    <text evidence="8">The sequence shown here is derived from an EMBL/GenBank/DDBJ whole genome shotgun (WGS) entry which is preliminary data.</text>
</comment>
<evidence type="ECO:0000313" key="8">
    <source>
        <dbReference type="EMBL" id="EIC01118.1"/>
    </source>
</evidence>
<feature type="transmembrane region" description="Helical" evidence="5">
    <location>
        <begin position="191"/>
        <end position="211"/>
    </location>
</feature>
<reference evidence="8 9" key="1">
    <citation type="submission" date="2011-09" db="EMBL/GenBank/DDBJ databases">
        <title>The draft genome of Treponema saccharophilum DSM 2985.</title>
        <authorList>
            <consortium name="US DOE Joint Genome Institute (JGI-PGF)"/>
            <person name="Lucas S."/>
            <person name="Copeland A."/>
            <person name="Lapidus A."/>
            <person name="Glavina del Rio T."/>
            <person name="Dalin E."/>
            <person name="Tice H."/>
            <person name="Bruce D."/>
            <person name="Goodwin L."/>
            <person name="Pitluck S."/>
            <person name="Peters L."/>
            <person name="Kyrpides N."/>
            <person name="Mavromatis K."/>
            <person name="Ivanova N."/>
            <person name="Markowitz V."/>
            <person name="Cheng J.-F."/>
            <person name="Hugenholtz P."/>
            <person name="Woyke T."/>
            <person name="Wu D."/>
            <person name="Gronow S."/>
            <person name="Wellnitz S."/>
            <person name="Brambilla E."/>
            <person name="Klenk H.-P."/>
            <person name="Eisen J.A."/>
        </authorList>
    </citation>
    <scope>NUCLEOTIDE SEQUENCE [LARGE SCALE GENOMIC DNA]</scope>
    <source>
        <strain evidence="8 9">DSM 2985</strain>
    </source>
</reference>
<keyword evidence="4 5" id="KW-0472">Membrane</keyword>
<dbReference type="AlphaFoldDB" id="H7EN54"/>
<feature type="transmembrane region" description="Helical" evidence="5">
    <location>
        <begin position="127"/>
        <end position="147"/>
    </location>
</feature>
<keyword evidence="3 5" id="KW-1133">Transmembrane helix</keyword>
<dbReference type="Pfam" id="PF05154">
    <property type="entry name" value="TM2"/>
    <property type="match status" value="1"/>
</dbReference>
<dbReference type="EMBL" id="AGRW01000052">
    <property type="protein sequence ID" value="EIC01118.1"/>
    <property type="molecule type" value="Genomic_DNA"/>
</dbReference>
<dbReference type="InterPro" id="IPR007829">
    <property type="entry name" value="TM2"/>
</dbReference>
<keyword evidence="2 5" id="KW-0812">Transmembrane</keyword>
<dbReference type="eggNOG" id="ENOG5030Y3K">
    <property type="taxonomic scope" value="Bacteria"/>
</dbReference>
<proteinExistence type="predicted"/>
<evidence type="ECO:0000256" key="1">
    <source>
        <dbReference type="ARBA" id="ARBA00004141"/>
    </source>
</evidence>
<evidence type="ECO:0000256" key="4">
    <source>
        <dbReference type="ARBA" id="ARBA00023136"/>
    </source>
</evidence>
<evidence type="ECO:0000256" key="3">
    <source>
        <dbReference type="ARBA" id="ARBA00022989"/>
    </source>
</evidence>
<comment type="subcellular location">
    <subcellularLocation>
        <location evidence="1">Membrane</location>
        <topology evidence="1">Multi-pass membrane protein</topology>
    </subcellularLocation>
</comment>
<name>H7EN54_9SPIR</name>
<evidence type="ECO:0000313" key="9">
    <source>
        <dbReference type="Proteomes" id="UP000003571"/>
    </source>
</evidence>
<feature type="transmembrane region" description="Helical" evidence="5">
    <location>
        <begin position="77"/>
        <end position="95"/>
    </location>
</feature>
<organism evidence="8 9">
    <name type="scientific">Treponema saccharophilum DSM 2985</name>
    <dbReference type="NCBI Taxonomy" id="907348"/>
    <lineage>
        <taxon>Bacteria</taxon>
        <taxon>Pseudomonadati</taxon>
        <taxon>Spirochaetota</taxon>
        <taxon>Spirochaetia</taxon>
        <taxon>Spirochaetales</taxon>
        <taxon>Treponemataceae</taxon>
        <taxon>Treponema</taxon>
    </lineage>
</organism>
<evidence type="ECO:0000256" key="2">
    <source>
        <dbReference type="ARBA" id="ARBA00022692"/>
    </source>
</evidence>
<keyword evidence="9" id="KW-1185">Reference proteome</keyword>
<keyword evidence="6" id="KW-0732">Signal</keyword>
<accession>H7EN54</accession>
<evidence type="ECO:0000259" key="7">
    <source>
        <dbReference type="Pfam" id="PF05154"/>
    </source>
</evidence>
<protein>
    <recommendedName>
        <fullName evidence="7">TM2 domain-containing protein</fullName>
    </recommendedName>
</protein>
<dbReference type="GO" id="GO:0016020">
    <property type="term" value="C:membrane"/>
    <property type="evidence" value="ECO:0007669"/>
    <property type="project" value="UniProtKB-SubCell"/>
</dbReference>
<feature type="domain" description="TM2" evidence="7">
    <location>
        <begin position="162"/>
        <end position="205"/>
    </location>
</feature>
<dbReference type="STRING" id="907348.TresaDRAFT_0943"/>